<reference evidence="1 2" key="1">
    <citation type="submission" date="2009-10" db="EMBL/GenBank/DDBJ databases">
        <authorList>
            <person name="Qin X."/>
            <person name="Bachman B."/>
            <person name="Battles P."/>
            <person name="Bell A."/>
            <person name="Bess C."/>
            <person name="Bickham C."/>
            <person name="Chaboub L."/>
            <person name="Chen D."/>
            <person name="Coyle M."/>
            <person name="Deiros D.R."/>
            <person name="Dinh H."/>
            <person name="Forbes L."/>
            <person name="Fowler G."/>
            <person name="Francisco L."/>
            <person name="Fu Q."/>
            <person name="Gubbala S."/>
            <person name="Hale W."/>
            <person name="Han Y."/>
            <person name="Hemphill L."/>
            <person name="Highlander S.K."/>
            <person name="Hirani K."/>
            <person name="Hogues M."/>
            <person name="Jackson L."/>
            <person name="Jakkamsetti A."/>
            <person name="Javaid M."/>
            <person name="Jiang H."/>
            <person name="Korchina V."/>
            <person name="Kovar C."/>
            <person name="Lara F."/>
            <person name="Lee S."/>
            <person name="Mata R."/>
            <person name="Mathew T."/>
            <person name="Moen C."/>
            <person name="Morales K."/>
            <person name="Munidasa M."/>
            <person name="Nazareth L."/>
            <person name="Ngo R."/>
            <person name="Nguyen L."/>
            <person name="Okwuonu G."/>
            <person name="Ongeri F."/>
            <person name="Patil S."/>
            <person name="Petrosino J."/>
            <person name="Pham C."/>
            <person name="Pham P."/>
            <person name="Pu L.-L."/>
            <person name="Puazo M."/>
            <person name="Raj R."/>
            <person name="Reid J."/>
            <person name="Rouhana J."/>
            <person name="Saada N."/>
            <person name="Shang Y."/>
            <person name="Simmons D."/>
            <person name="Thornton R."/>
            <person name="Warren J."/>
            <person name="Weissenberger G."/>
            <person name="Zhang J."/>
            <person name="Zhang L."/>
            <person name="Zhou C."/>
            <person name="Zhu D."/>
            <person name="Muzny D."/>
            <person name="Worley K."/>
            <person name="Gibbs R."/>
        </authorList>
    </citation>
    <scope>NUCLEOTIDE SEQUENCE [LARGE SCALE GENOMIC DNA]</scope>
    <source>
        <strain evidence="1 2">DSM 17361</strain>
    </source>
</reference>
<name>D1Q057_9BACT</name>
<dbReference type="Proteomes" id="UP000003160">
    <property type="component" value="Unassembled WGS sequence"/>
</dbReference>
<evidence type="ECO:0000313" key="2">
    <source>
        <dbReference type="Proteomes" id="UP000003160"/>
    </source>
</evidence>
<proteinExistence type="predicted"/>
<dbReference type="EMBL" id="ACKS01000107">
    <property type="protein sequence ID" value="EFA42956.1"/>
    <property type="molecule type" value="Genomic_DNA"/>
</dbReference>
<dbReference type="HOGENOM" id="CLU_3237582_0_0_10"/>
<evidence type="ECO:0000313" key="1">
    <source>
        <dbReference type="EMBL" id="EFA42956.1"/>
    </source>
</evidence>
<keyword evidence="2" id="KW-1185">Reference proteome</keyword>
<accession>D1Q057</accession>
<organism evidence="1 2">
    <name type="scientific">Hallella bergensis DSM 17361</name>
    <dbReference type="NCBI Taxonomy" id="585502"/>
    <lineage>
        <taxon>Bacteria</taxon>
        <taxon>Pseudomonadati</taxon>
        <taxon>Bacteroidota</taxon>
        <taxon>Bacteroidia</taxon>
        <taxon>Bacteroidales</taxon>
        <taxon>Prevotellaceae</taxon>
        <taxon>Hallella</taxon>
    </lineage>
</organism>
<protein>
    <submittedName>
        <fullName evidence="1">Uncharacterized protein</fullName>
    </submittedName>
</protein>
<comment type="caution">
    <text evidence="1">The sequence shown here is derived from an EMBL/GenBank/DDBJ whole genome shotgun (WGS) entry which is preliminary data.</text>
</comment>
<gene>
    <name evidence="1" type="ORF">HMPREF0645_2592</name>
</gene>
<sequence>MLLFKKIYFSILNNPNTHAEDAFSIAFEDFLKILEMSSQKHHL</sequence>
<dbReference type="AlphaFoldDB" id="D1Q057"/>